<evidence type="ECO:0000256" key="2">
    <source>
        <dbReference type="SAM" id="MobiDB-lite"/>
    </source>
</evidence>
<dbReference type="AlphaFoldDB" id="A0AAD3E2R7"/>
<dbReference type="PANTHER" id="PTHR15565">
    <property type="entry name" value="AATF PROTEIN APOPTOSIS ANTAGONIZING TRANSCRIPTION FACTOR"/>
    <property type="match status" value="1"/>
</dbReference>
<evidence type="ECO:0008006" key="7">
    <source>
        <dbReference type="Google" id="ProtNLM"/>
    </source>
</evidence>
<evidence type="ECO:0000256" key="1">
    <source>
        <dbReference type="ARBA" id="ARBA00008966"/>
    </source>
</evidence>
<feature type="compositionally biased region" description="Low complexity" evidence="2">
    <location>
        <begin position="109"/>
        <end position="124"/>
    </location>
</feature>
<evidence type="ECO:0000313" key="6">
    <source>
        <dbReference type="Proteomes" id="UP001054857"/>
    </source>
</evidence>
<feature type="region of interest" description="Disordered" evidence="2">
    <location>
        <begin position="108"/>
        <end position="147"/>
    </location>
</feature>
<dbReference type="Proteomes" id="UP001054857">
    <property type="component" value="Unassembled WGS sequence"/>
</dbReference>
<feature type="domain" description="AATF leucine zipper-containing" evidence="4">
    <location>
        <begin position="22"/>
        <end position="178"/>
    </location>
</feature>
<evidence type="ECO:0000313" key="5">
    <source>
        <dbReference type="EMBL" id="GFR52680.1"/>
    </source>
</evidence>
<accession>A0AAD3E2R7</accession>
<evidence type="ECO:0000259" key="4">
    <source>
        <dbReference type="Pfam" id="PF13339"/>
    </source>
</evidence>
<feature type="non-terminal residue" evidence="5">
    <location>
        <position position="363"/>
    </location>
</feature>
<dbReference type="PANTHER" id="PTHR15565:SF0">
    <property type="entry name" value="PROTEIN AATF"/>
    <property type="match status" value="1"/>
</dbReference>
<feature type="domain" description="Apoptosis-antagonizing transcription factor C-terminal" evidence="3">
    <location>
        <begin position="287"/>
        <end position="358"/>
    </location>
</feature>
<evidence type="ECO:0000259" key="3">
    <source>
        <dbReference type="Pfam" id="PF08164"/>
    </source>
</evidence>
<name>A0AAD3E2R7_9CHLO</name>
<dbReference type="EMBL" id="BMAR01000069">
    <property type="protein sequence ID" value="GFR52680.1"/>
    <property type="molecule type" value="Genomic_DNA"/>
</dbReference>
<comment type="caution">
    <text evidence="5">The sequence shown here is derived from an EMBL/GenBank/DDBJ whole genome shotgun (WGS) entry which is preliminary data.</text>
</comment>
<organism evidence="5 6">
    <name type="scientific">Astrephomene gubernaculifera</name>
    <dbReference type="NCBI Taxonomy" id="47775"/>
    <lineage>
        <taxon>Eukaryota</taxon>
        <taxon>Viridiplantae</taxon>
        <taxon>Chlorophyta</taxon>
        <taxon>core chlorophytes</taxon>
        <taxon>Chlorophyceae</taxon>
        <taxon>CS clade</taxon>
        <taxon>Chlamydomonadales</taxon>
        <taxon>Astrephomenaceae</taxon>
        <taxon>Astrephomene</taxon>
    </lineage>
</organism>
<dbReference type="Pfam" id="PF08164">
    <property type="entry name" value="TRAUB"/>
    <property type="match status" value="1"/>
</dbReference>
<protein>
    <recommendedName>
        <fullName evidence="7">Apoptosis antagonizing transcription factor</fullName>
    </recommendedName>
</protein>
<gene>
    <name evidence="5" type="ORF">Agub_g15306</name>
</gene>
<reference evidence="5 6" key="1">
    <citation type="journal article" date="2021" name="Sci. Rep.">
        <title>Genome sequencing of the multicellular alga Astrephomene provides insights into convergent evolution of germ-soma differentiation.</title>
        <authorList>
            <person name="Yamashita S."/>
            <person name="Yamamoto K."/>
            <person name="Matsuzaki R."/>
            <person name="Suzuki S."/>
            <person name="Yamaguchi H."/>
            <person name="Hirooka S."/>
            <person name="Minakuchi Y."/>
            <person name="Miyagishima S."/>
            <person name="Kawachi M."/>
            <person name="Toyoda A."/>
            <person name="Nozaki H."/>
        </authorList>
    </citation>
    <scope>NUCLEOTIDE SEQUENCE [LARGE SCALE GENOMIC DNA]</scope>
    <source>
        <strain evidence="5 6">NIES-4017</strain>
    </source>
</reference>
<dbReference type="Pfam" id="PF13339">
    <property type="entry name" value="AATF-Che1"/>
    <property type="match status" value="1"/>
</dbReference>
<dbReference type="InterPro" id="IPR012617">
    <property type="entry name" value="AATF_C"/>
</dbReference>
<dbReference type="InterPro" id="IPR025160">
    <property type="entry name" value="AATF"/>
</dbReference>
<dbReference type="InterPro" id="IPR039223">
    <property type="entry name" value="AATF/Bfr2"/>
</dbReference>
<proteinExistence type="inferred from homology"/>
<feature type="compositionally biased region" description="Acidic residues" evidence="2">
    <location>
        <begin position="130"/>
        <end position="140"/>
    </location>
</feature>
<dbReference type="GO" id="GO:0005730">
    <property type="term" value="C:nucleolus"/>
    <property type="evidence" value="ECO:0007669"/>
    <property type="project" value="TreeGrafter"/>
</dbReference>
<keyword evidence="6" id="KW-1185">Reference proteome</keyword>
<comment type="similarity">
    <text evidence="1">Belongs to the AATF family.</text>
</comment>
<sequence>YEALQAEDEQQLAALREKGERDRVKGAAVRNQQVLYERALEQRILLQKCLQASNGLPRPDTHAALVRTQPDVREGFAQLADAARDTLSQLLDLQHTLMGRISGISLPPAAAASGRQDAAGAASGKRPRDEDDDDAEEEETAGGAAGPLGLDALWERISSHHTALAPYRDASLDSWHRRTVLSSGSGALRNSGLRALNQSISSQVQALMRDPAKFIKRTRLTLSTCPRVLCEPSRGAAATSALDEDALLGQREGDVSAAAAAAGSASVAADVVEEERDGETYDDSEFYQQLLKEFLDKGIAQGAAAGAPKAAKKRKQVDRRASKGRKLRYHVQEKLVAFMAPVDFEPPSFAANLFANLFGHAGK</sequence>